<comment type="caution">
    <text evidence="3">The sequence shown here is derived from an EMBL/GenBank/DDBJ whole genome shotgun (WGS) entry which is preliminary data.</text>
</comment>
<name>A0ABT8WAV0_9FLAO</name>
<keyword evidence="4" id="KW-1185">Reference proteome</keyword>
<dbReference type="PROSITE" id="PS51257">
    <property type="entry name" value="PROKAR_LIPOPROTEIN"/>
    <property type="match status" value="1"/>
</dbReference>
<evidence type="ECO:0000259" key="2">
    <source>
        <dbReference type="Pfam" id="PF14322"/>
    </source>
</evidence>
<evidence type="ECO:0000313" key="4">
    <source>
        <dbReference type="Proteomes" id="UP001176883"/>
    </source>
</evidence>
<gene>
    <name evidence="3" type="ORF">Q4Q35_10620</name>
</gene>
<evidence type="ECO:0000313" key="3">
    <source>
        <dbReference type="EMBL" id="MDO5970259.1"/>
    </source>
</evidence>
<protein>
    <submittedName>
        <fullName evidence="3">RagB/SusD family nutrient uptake outer membrane protein</fullName>
    </submittedName>
</protein>
<dbReference type="InterPro" id="IPR033985">
    <property type="entry name" value="SusD-like_N"/>
</dbReference>
<reference evidence="3" key="1">
    <citation type="submission" date="2023-07" db="EMBL/GenBank/DDBJ databases">
        <title>Two novel species in the genus Flavivirga.</title>
        <authorList>
            <person name="Kwon K."/>
        </authorList>
    </citation>
    <scope>NUCLEOTIDE SEQUENCE</scope>
    <source>
        <strain evidence="3">KCTC 52353</strain>
    </source>
</reference>
<dbReference type="Gene3D" id="1.25.40.390">
    <property type="match status" value="1"/>
</dbReference>
<dbReference type="Pfam" id="PF14322">
    <property type="entry name" value="SusD-like_3"/>
    <property type="match status" value="1"/>
</dbReference>
<dbReference type="Proteomes" id="UP001176883">
    <property type="component" value="Unassembled WGS sequence"/>
</dbReference>
<organism evidence="3 4">
    <name type="scientific">Flavivirga aquimarina</name>
    <dbReference type="NCBI Taxonomy" id="2027862"/>
    <lineage>
        <taxon>Bacteria</taxon>
        <taxon>Pseudomonadati</taxon>
        <taxon>Bacteroidota</taxon>
        <taxon>Flavobacteriia</taxon>
        <taxon>Flavobacteriales</taxon>
        <taxon>Flavobacteriaceae</taxon>
        <taxon>Flavivirga</taxon>
    </lineage>
</organism>
<dbReference type="RefSeq" id="WP_303277950.1">
    <property type="nucleotide sequence ID" value="NZ_JAUOEK010000118.1"/>
</dbReference>
<accession>A0ABT8WAV0</accession>
<feature type="domain" description="SusD-like N-terminal" evidence="2">
    <location>
        <begin position="24"/>
        <end position="210"/>
    </location>
</feature>
<dbReference type="EMBL" id="JAUOEK010000118">
    <property type="protein sequence ID" value="MDO5970259.1"/>
    <property type="molecule type" value="Genomic_DNA"/>
</dbReference>
<feature type="signal peptide" evidence="1">
    <location>
        <begin position="1"/>
        <end position="21"/>
    </location>
</feature>
<dbReference type="InterPro" id="IPR011990">
    <property type="entry name" value="TPR-like_helical_dom_sf"/>
</dbReference>
<keyword evidence="1" id="KW-0732">Signal</keyword>
<proteinExistence type="predicted"/>
<feature type="chain" id="PRO_5046273126" evidence="1">
    <location>
        <begin position="22"/>
        <end position="497"/>
    </location>
</feature>
<dbReference type="SUPFAM" id="SSF48452">
    <property type="entry name" value="TPR-like"/>
    <property type="match status" value="1"/>
</dbReference>
<sequence length="497" mass="56312">MKNIIYTALIILVFGASSCSSDSFLDREPDFILTEGNTITTPTEARTAVNGIYAVREDASGGWSAGHYTSKASQSGFIDWNEGDFEMSSTQTNPTSVGEFYWIDFYRIVNAANFAMKGITDLGPDVFDGVEEYNALLAEARCWRAWAHMNIFWNFGHWFSDDDINPYGVLYREEVADLDNLEQARLNVGESYAKIFEDLDFAITHLNNFTDNRFLSKEFAKIIKAKALLRRGGFNDNMDQLNESLALVNDVLNNPPAGFAMQGDLAEVYQDSWDSEENLFVGFLDGNGETSDDIPFEYEFEIPVRFGQEINPFDPIPADELTAGLRFGDDLFRADPRWSIVTGESFFETYTWIKLTRFSPTIGQFDLKFNTYYFRFPELYIMRSELLARTGASIAEAIAPINTMRSIRTNPVLPSLNPTTQQELMDAIFFEYIFETFLENGNEFYAALRFDAPNGDPWIETIKASSGIPLVINSIPYPIPNAEIFGNQLMIQNVDLE</sequence>
<evidence type="ECO:0000256" key="1">
    <source>
        <dbReference type="SAM" id="SignalP"/>
    </source>
</evidence>